<evidence type="ECO:0000313" key="13">
    <source>
        <dbReference type="EMBL" id="MDT0582794.1"/>
    </source>
</evidence>
<dbReference type="NCBIfam" id="TIGR02541">
    <property type="entry name" value="flagell_FlgJ"/>
    <property type="match status" value="1"/>
</dbReference>
<dbReference type="InterPro" id="IPR019301">
    <property type="entry name" value="Flagellar_prot_FlgJ_N"/>
</dbReference>
<keyword evidence="6" id="KW-0574">Periplasm</keyword>
<dbReference type="RefSeq" id="WP_311361567.1">
    <property type="nucleotide sequence ID" value="NZ_JAVRIE010000003.1"/>
</dbReference>
<evidence type="ECO:0000313" key="14">
    <source>
        <dbReference type="Proteomes" id="UP001249020"/>
    </source>
</evidence>
<evidence type="ECO:0000256" key="7">
    <source>
        <dbReference type="ARBA" id="ARBA00022795"/>
    </source>
</evidence>
<dbReference type="GO" id="GO:0071555">
    <property type="term" value="P:cell wall organization"/>
    <property type="evidence" value="ECO:0007669"/>
    <property type="project" value="UniProtKB-KW"/>
</dbReference>
<comment type="caution">
    <text evidence="13">The sequence shown here is derived from an EMBL/GenBank/DDBJ whole genome shotgun (WGS) entry which is preliminary data.</text>
</comment>
<keyword evidence="13" id="KW-0966">Cell projection</keyword>
<dbReference type="Gene3D" id="1.10.530.10">
    <property type="match status" value="1"/>
</dbReference>
<dbReference type="SMART" id="SM00047">
    <property type="entry name" value="LYZ2"/>
    <property type="match status" value="1"/>
</dbReference>
<dbReference type="PANTHER" id="PTHR33308">
    <property type="entry name" value="PEPTIDOGLYCAN HYDROLASE FLGJ"/>
    <property type="match status" value="1"/>
</dbReference>
<evidence type="ECO:0000256" key="9">
    <source>
        <dbReference type="ARBA" id="ARBA00023295"/>
    </source>
</evidence>
<evidence type="ECO:0000256" key="8">
    <source>
        <dbReference type="ARBA" id="ARBA00022801"/>
    </source>
</evidence>
<evidence type="ECO:0000259" key="12">
    <source>
        <dbReference type="SMART" id="SM00047"/>
    </source>
</evidence>
<reference evidence="13 14" key="1">
    <citation type="submission" date="2023-09" db="EMBL/GenBank/DDBJ databases">
        <authorList>
            <person name="Rey-Velasco X."/>
        </authorList>
    </citation>
    <scope>NUCLEOTIDE SEQUENCE [LARGE SCALE GENOMIC DNA]</scope>
    <source>
        <strain evidence="13 14">W409</strain>
    </source>
</reference>
<comment type="similarity">
    <text evidence="3">In the N-terminal section; belongs to the FlgJ family.</text>
</comment>
<dbReference type="Pfam" id="PF01832">
    <property type="entry name" value="Glucosaminidase"/>
    <property type="match status" value="1"/>
</dbReference>
<dbReference type="EMBL" id="JAVRIE010000003">
    <property type="protein sequence ID" value="MDT0582794.1"/>
    <property type="molecule type" value="Genomic_DNA"/>
</dbReference>
<evidence type="ECO:0000256" key="10">
    <source>
        <dbReference type="ARBA" id="ARBA00023316"/>
    </source>
</evidence>
<dbReference type="AlphaFoldDB" id="A0AAW8R2Y1"/>
<proteinExistence type="inferred from homology"/>
<keyword evidence="10" id="KW-0961">Cell wall biogenesis/degradation</keyword>
<keyword evidence="9" id="KW-0326">Glycosidase</keyword>
<keyword evidence="8 13" id="KW-0378">Hydrolase</keyword>
<keyword evidence="13" id="KW-0969">Cilium</keyword>
<protein>
    <recommendedName>
        <fullName evidence="5">Peptidoglycan hydrolase FlgJ</fullName>
    </recommendedName>
    <alternativeName>
        <fullName evidence="11">Muramidase FlgJ</fullName>
    </alternativeName>
</protein>
<dbReference type="PANTHER" id="PTHR33308:SF9">
    <property type="entry name" value="PEPTIDOGLYCAN HYDROLASE FLGJ"/>
    <property type="match status" value="1"/>
</dbReference>
<keyword evidence="7" id="KW-1005">Bacterial flagellum biogenesis</keyword>
<evidence type="ECO:0000256" key="5">
    <source>
        <dbReference type="ARBA" id="ARBA00013433"/>
    </source>
</evidence>
<dbReference type="GO" id="GO:0042597">
    <property type="term" value="C:periplasmic space"/>
    <property type="evidence" value="ECO:0007669"/>
    <property type="project" value="UniProtKB-SubCell"/>
</dbReference>
<name>A0AAW8R2Y1_9ALTE</name>
<evidence type="ECO:0000256" key="6">
    <source>
        <dbReference type="ARBA" id="ARBA00022764"/>
    </source>
</evidence>
<keyword evidence="14" id="KW-1185">Reference proteome</keyword>
<keyword evidence="13" id="KW-0282">Flagellum</keyword>
<organism evidence="13 14">
    <name type="scientific">Brumicola blandensis</name>
    <dbReference type="NCBI Taxonomy" id="3075611"/>
    <lineage>
        <taxon>Bacteria</taxon>
        <taxon>Pseudomonadati</taxon>
        <taxon>Pseudomonadota</taxon>
        <taxon>Gammaproteobacteria</taxon>
        <taxon>Alteromonadales</taxon>
        <taxon>Alteromonadaceae</taxon>
        <taxon>Brumicola</taxon>
    </lineage>
</organism>
<accession>A0AAW8R2Y1</accession>
<dbReference type="GO" id="GO:0044780">
    <property type="term" value="P:bacterial-type flagellum assembly"/>
    <property type="evidence" value="ECO:0007669"/>
    <property type="project" value="InterPro"/>
</dbReference>
<dbReference type="InterPro" id="IPR013377">
    <property type="entry name" value="FlgJ"/>
</dbReference>
<comment type="similarity">
    <text evidence="4">In the C-terminal section; belongs to the glycosyl hydrolase 73 family.</text>
</comment>
<evidence type="ECO:0000256" key="1">
    <source>
        <dbReference type="ARBA" id="ARBA00002954"/>
    </source>
</evidence>
<dbReference type="Gene3D" id="2.10.70.40">
    <property type="entry name" value="peptidoglycan hydrolase"/>
    <property type="match status" value="1"/>
</dbReference>
<evidence type="ECO:0000256" key="3">
    <source>
        <dbReference type="ARBA" id="ARBA00006880"/>
    </source>
</evidence>
<evidence type="ECO:0000256" key="11">
    <source>
        <dbReference type="ARBA" id="ARBA00030835"/>
    </source>
</evidence>
<dbReference type="PRINTS" id="PR01002">
    <property type="entry name" value="FLGFLGJ"/>
</dbReference>
<gene>
    <name evidence="13" type="primary">flgJ</name>
    <name evidence="13" type="ORF">RM544_09590</name>
</gene>
<dbReference type="InterPro" id="IPR051056">
    <property type="entry name" value="Glycosyl_Hydrolase_73"/>
</dbReference>
<dbReference type="GO" id="GO:0004040">
    <property type="term" value="F:amidase activity"/>
    <property type="evidence" value="ECO:0007669"/>
    <property type="project" value="InterPro"/>
</dbReference>
<evidence type="ECO:0000256" key="2">
    <source>
        <dbReference type="ARBA" id="ARBA00004418"/>
    </source>
</evidence>
<dbReference type="GO" id="GO:0071973">
    <property type="term" value="P:bacterial-type flagellum-dependent cell motility"/>
    <property type="evidence" value="ECO:0007669"/>
    <property type="project" value="TreeGrafter"/>
</dbReference>
<dbReference type="InterPro" id="IPR002901">
    <property type="entry name" value="MGlyc_endo_b_GlcNAc-like_dom"/>
</dbReference>
<dbReference type="Proteomes" id="UP001249020">
    <property type="component" value="Unassembled WGS sequence"/>
</dbReference>
<comment type="function">
    <text evidence="1">Flagellum-specific muramidase which hydrolyzes the peptidoglycan layer to assemble the rod structure in the periplasmic space.</text>
</comment>
<sequence length="317" mass="34890">MDLSAGTKSQLEMSRNYHDMGSVNKLREAAQSGDSGALEEAAKQFEAIFVQMMLKSMRKAQDALADKDSPFSSEQVKFYREMHDKQLATDLSANGSIGLADIIIQQMSPGEGVMPAGAVRSDGDLSILNKHNVAAVQNAQDRVLGVNNENVSPAAFKQSAFASPEEFVKALYPHAVEAAKELNLDPKAMIAQAALETGWGKSLIHKMGGESSHNLFGIKADRRWEGEKANVDTLEFVNNMPEKQQASFRSYGSFDDSMRDYVDFIKSNPRYEKAVQQTETPQDYFKALQEAGYATDPQYAEKVMSVFNGNILGELLP</sequence>
<dbReference type="Pfam" id="PF10135">
    <property type="entry name" value="Rod-binding"/>
    <property type="match status" value="1"/>
</dbReference>
<comment type="subcellular location">
    <subcellularLocation>
        <location evidence="2">Periplasm</location>
    </subcellularLocation>
</comment>
<dbReference type="GO" id="GO:0016798">
    <property type="term" value="F:hydrolase activity, acting on glycosyl bonds"/>
    <property type="evidence" value="ECO:0007669"/>
    <property type="project" value="UniProtKB-KW"/>
</dbReference>
<feature type="domain" description="Mannosyl-glycoprotein endo-beta-N-acetylglucosamidase-like" evidence="12">
    <location>
        <begin position="157"/>
        <end position="316"/>
    </location>
</feature>
<evidence type="ECO:0000256" key="4">
    <source>
        <dbReference type="ARBA" id="ARBA00007974"/>
    </source>
</evidence>